<dbReference type="FunFam" id="2.40.50.140:FF:000042">
    <property type="entry name" value="Methionine--tRNA ligase"/>
    <property type="match status" value="1"/>
</dbReference>
<reference evidence="18" key="1">
    <citation type="journal article" date="2008" name="ISME J.">
        <title>Genomic patterns of recombination, clonal divergence and environment in marine microbial populations.</title>
        <authorList>
            <person name="Konstantinidis K.T."/>
            <person name="Delong E.F."/>
        </authorList>
    </citation>
    <scope>NUCLEOTIDE SEQUENCE</scope>
</reference>
<dbReference type="GO" id="GO:0004825">
    <property type="term" value="F:methionine-tRNA ligase activity"/>
    <property type="evidence" value="ECO:0007669"/>
    <property type="project" value="UniProtKB-EC"/>
</dbReference>
<dbReference type="NCBIfam" id="TIGR00398">
    <property type="entry name" value="metG"/>
    <property type="match status" value="1"/>
</dbReference>
<dbReference type="NCBIfam" id="NF008900">
    <property type="entry name" value="PRK12267.1"/>
    <property type="match status" value="1"/>
</dbReference>
<keyword evidence="8" id="KW-0436">Ligase</keyword>
<sequence>MNETFYVTTPIYYVNDYPHIGHAYTTIAADVLARFHRLAGTRVFLLTGTDEHGQKVERAALDRGLTPQGLADRVVGRYHQLWDRLRIEPDDFIRTTEARHRKGVEDLFRRVQEKGDIYLGEYEGWYCTPDESFWTETQVVDGKCPECGRPVERVREESYFFRMSKYQDRLLRHLEEHPGFILPESRRNEVIRFVEGGLRDLSISRTTFQWGIPVPGGQGHVLYVWFDALTNYISALGFGEKNGGEGYETFWPADVHLIGKDILRFHAVYWPTFLMSAELPLPRRVFAHGWWTVEGQKMSKSLRNVVEPNRLLDRYGADAVRYFLLREVPFGQDGNFSHEALIKRINSDLANDLGNLLHRTIGMVEQFCGGRLPRAAEVGDLERGLQQAAGATTAVLREELESLEFQRVLKKVWDFIRQVNKYLDARAPWSLSKSGDEAGVRTTLYTAAEAIRVLSVWLWPFMPDAALKIRSRLGLAEEDPPRSLEEARTWGVLEAGREVQPGPPLFPRIDEEEAEEIKQAVGREVENGQETPLSEDGGSAGTPRREGPSSHADEAAARIDYEAFSKVSLRVARVVSAKPVEKSRNLLSLRLDVGDGERTVVAGIAGSYSPEELTGKSVVIVANLEPRTLMGVESQGMVLAAQEGEGERLALVTLDKPVPPGTPIR</sequence>
<dbReference type="CDD" id="cd00814">
    <property type="entry name" value="MetRS_core"/>
    <property type="match status" value="1"/>
</dbReference>
<keyword evidence="12" id="KW-0648">Protein biosynthesis</keyword>
<dbReference type="PROSITE" id="PS50886">
    <property type="entry name" value="TRBD"/>
    <property type="match status" value="1"/>
</dbReference>
<dbReference type="Pfam" id="PF09334">
    <property type="entry name" value="tRNA-synt_1g"/>
    <property type="match status" value="2"/>
</dbReference>
<dbReference type="CDD" id="cd07957">
    <property type="entry name" value="Anticodon_Ia_Met"/>
    <property type="match status" value="1"/>
</dbReference>
<dbReference type="InterPro" id="IPR015413">
    <property type="entry name" value="Methionyl/Leucyl_tRNA_Synth"/>
</dbReference>
<evidence type="ECO:0000256" key="16">
    <source>
        <dbReference type="SAM" id="MobiDB-lite"/>
    </source>
</evidence>
<evidence type="ECO:0000256" key="3">
    <source>
        <dbReference type="ARBA" id="ARBA00011738"/>
    </source>
</evidence>
<keyword evidence="10" id="KW-0067">ATP-binding</keyword>
<comment type="subcellular location">
    <subcellularLocation>
        <location evidence="2">Cytoplasm</location>
    </subcellularLocation>
</comment>
<accession>B3T4L7</accession>
<evidence type="ECO:0000256" key="14">
    <source>
        <dbReference type="ARBA" id="ARBA00030904"/>
    </source>
</evidence>
<dbReference type="NCBIfam" id="TIGR00399">
    <property type="entry name" value="metG_C_term"/>
    <property type="match status" value="1"/>
</dbReference>
<dbReference type="SUPFAM" id="SSF52374">
    <property type="entry name" value="Nucleotidylyl transferase"/>
    <property type="match status" value="1"/>
</dbReference>
<dbReference type="SUPFAM" id="SSF50249">
    <property type="entry name" value="Nucleic acid-binding proteins"/>
    <property type="match status" value="1"/>
</dbReference>
<dbReference type="Gene3D" id="2.170.220.10">
    <property type="match status" value="1"/>
</dbReference>
<evidence type="ECO:0000256" key="2">
    <source>
        <dbReference type="ARBA" id="ARBA00004496"/>
    </source>
</evidence>
<dbReference type="InterPro" id="IPR004495">
    <property type="entry name" value="Met-tRNA-synth_bsu_C"/>
</dbReference>
<feature type="domain" description="TRNA-binding" evidence="17">
    <location>
        <begin position="563"/>
        <end position="665"/>
    </location>
</feature>
<comment type="function">
    <text evidence="1">Is required not only for elongation of protein synthesis but also for the initiation of all mRNA translation through initiator tRNA(fMet) aminoacylation.</text>
</comment>
<dbReference type="AlphaFoldDB" id="B3T4L7"/>
<evidence type="ECO:0000256" key="8">
    <source>
        <dbReference type="ARBA" id="ARBA00022598"/>
    </source>
</evidence>
<dbReference type="Gene3D" id="2.40.50.140">
    <property type="entry name" value="Nucleic acid-binding proteins"/>
    <property type="match status" value="1"/>
</dbReference>
<feature type="region of interest" description="Disordered" evidence="16">
    <location>
        <begin position="522"/>
        <end position="553"/>
    </location>
</feature>
<dbReference type="FunFam" id="2.170.220.10:FF:000002">
    <property type="entry name" value="Methionine--tRNA ligase"/>
    <property type="match status" value="1"/>
</dbReference>
<dbReference type="PRINTS" id="PR01041">
    <property type="entry name" value="TRNASYNTHMET"/>
</dbReference>
<dbReference type="CDD" id="cd02800">
    <property type="entry name" value="tRNA_bind_EcMetRS_like"/>
    <property type="match status" value="1"/>
</dbReference>
<dbReference type="PANTHER" id="PTHR43326">
    <property type="entry name" value="METHIONYL-TRNA SYNTHETASE"/>
    <property type="match status" value="1"/>
</dbReference>
<dbReference type="InterPro" id="IPR023457">
    <property type="entry name" value="Met-tRNA_synth_2"/>
</dbReference>
<organism evidence="18">
    <name type="scientific">uncultured marine microorganism HF4000_ANIW137I15</name>
    <dbReference type="NCBI Taxonomy" id="455531"/>
    <lineage>
        <taxon>unclassified sequences</taxon>
        <taxon>environmental samples</taxon>
    </lineage>
</organism>
<dbReference type="InterPro" id="IPR014729">
    <property type="entry name" value="Rossmann-like_a/b/a_fold"/>
</dbReference>
<dbReference type="PANTHER" id="PTHR43326:SF1">
    <property type="entry name" value="METHIONINE--TRNA LIGASE, MITOCHONDRIAL"/>
    <property type="match status" value="1"/>
</dbReference>
<feature type="compositionally biased region" description="Basic and acidic residues" evidence="16">
    <location>
        <begin position="543"/>
        <end position="553"/>
    </location>
</feature>
<dbReference type="EC" id="6.1.1.10" evidence="4"/>
<gene>
    <name evidence="18" type="ORF">ALOHA_HF4000ANIW137I15ctg3g16</name>
</gene>
<comment type="subunit">
    <text evidence="3">Homodimer.</text>
</comment>
<dbReference type="Gene3D" id="3.40.50.620">
    <property type="entry name" value="HUPs"/>
    <property type="match status" value="1"/>
</dbReference>
<evidence type="ECO:0000256" key="13">
    <source>
        <dbReference type="ARBA" id="ARBA00023146"/>
    </source>
</evidence>
<dbReference type="Gene3D" id="1.10.730.10">
    <property type="entry name" value="Isoleucyl-tRNA Synthetase, Domain 1"/>
    <property type="match status" value="1"/>
</dbReference>
<evidence type="ECO:0000256" key="11">
    <source>
        <dbReference type="ARBA" id="ARBA00022884"/>
    </source>
</evidence>
<dbReference type="InterPro" id="IPR033911">
    <property type="entry name" value="MetRS_core"/>
</dbReference>
<dbReference type="InterPro" id="IPR009080">
    <property type="entry name" value="tRNAsynth_Ia_anticodon-bd"/>
</dbReference>
<dbReference type="InterPro" id="IPR014758">
    <property type="entry name" value="Met-tRNA_synth"/>
</dbReference>
<keyword evidence="9" id="KW-0547">Nucleotide-binding</keyword>
<evidence type="ECO:0000256" key="9">
    <source>
        <dbReference type="ARBA" id="ARBA00022741"/>
    </source>
</evidence>
<evidence type="ECO:0000256" key="10">
    <source>
        <dbReference type="ARBA" id="ARBA00022840"/>
    </source>
</evidence>
<dbReference type="InterPro" id="IPR002547">
    <property type="entry name" value="tRNA-bd_dom"/>
</dbReference>
<dbReference type="InterPro" id="IPR012340">
    <property type="entry name" value="NA-bd_OB-fold"/>
</dbReference>
<name>B3T4L7_9ZZZZ</name>
<dbReference type="SUPFAM" id="SSF47323">
    <property type="entry name" value="Anticodon-binding domain of a subclass of class I aminoacyl-tRNA synthetases"/>
    <property type="match status" value="1"/>
</dbReference>
<keyword evidence="7" id="KW-0820">tRNA-binding</keyword>
<proteinExistence type="inferred from homology"/>
<dbReference type="HAMAP" id="MF_01228">
    <property type="entry name" value="Met_tRNA_synth_type2"/>
    <property type="match status" value="1"/>
</dbReference>
<evidence type="ECO:0000256" key="5">
    <source>
        <dbReference type="ARBA" id="ARBA00018753"/>
    </source>
</evidence>
<dbReference type="Pfam" id="PF01588">
    <property type="entry name" value="tRNA_bind"/>
    <property type="match status" value="1"/>
</dbReference>
<dbReference type="EMBL" id="EU016602">
    <property type="protein sequence ID" value="ABZ07533.1"/>
    <property type="molecule type" value="Genomic_DNA"/>
</dbReference>
<keyword evidence="6" id="KW-0963">Cytoplasm</keyword>
<evidence type="ECO:0000256" key="6">
    <source>
        <dbReference type="ARBA" id="ARBA00022490"/>
    </source>
</evidence>
<evidence type="ECO:0000313" key="18">
    <source>
        <dbReference type="EMBL" id="ABZ07533.1"/>
    </source>
</evidence>
<dbReference type="InterPro" id="IPR041872">
    <property type="entry name" value="Anticodon_Met"/>
</dbReference>
<dbReference type="GO" id="GO:0005524">
    <property type="term" value="F:ATP binding"/>
    <property type="evidence" value="ECO:0007669"/>
    <property type="project" value="UniProtKB-KW"/>
</dbReference>
<evidence type="ECO:0000256" key="15">
    <source>
        <dbReference type="ARBA" id="ARBA00047364"/>
    </source>
</evidence>
<evidence type="ECO:0000256" key="7">
    <source>
        <dbReference type="ARBA" id="ARBA00022555"/>
    </source>
</evidence>
<dbReference type="GO" id="GO:0000049">
    <property type="term" value="F:tRNA binding"/>
    <property type="evidence" value="ECO:0007669"/>
    <property type="project" value="UniProtKB-KW"/>
</dbReference>
<evidence type="ECO:0000256" key="4">
    <source>
        <dbReference type="ARBA" id="ARBA00012838"/>
    </source>
</evidence>
<evidence type="ECO:0000259" key="17">
    <source>
        <dbReference type="PROSITE" id="PS50886"/>
    </source>
</evidence>
<keyword evidence="13" id="KW-0030">Aminoacyl-tRNA synthetase</keyword>
<comment type="catalytic activity">
    <reaction evidence="15">
        <text>tRNA(Met) + L-methionine + ATP = L-methionyl-tRNA(Met) + AMP + diphosphate</text>
        <dbReference type="Rhea" id="RHEA:13481"/>
        <dbReference type="Rhea" id="RHEA-COMP:9667"/>
        <dbReference type="Rhea" id="RHEA-COMP:9698"/>
        <dbReference type="ChEBI" id="CHEBI:30616"/>
        <dbReference type="ChEBI" id="CHEBI:33019"/>
        <dbReference type="ChEBI" id="CHEBI:57844"/>
        <dbReference type="ChEBI" id="CHEBI:78442"/>
        <dbReference type="ChEBI" id="CHEBI:78530"/>
        <dbReference type="ChEBI" id="CHEBI:456215"/>
        <dbReference type="EC" id="6.1.1.10"/>
    </reaction>
</comment>
<dbReference type="Pfam" id="PF19303">
    <property type="entry name" value="Anticodon_3"/>
    <property type="match status" value="1"/>
</dbReference>
<evidence type="ECO:0000256" key="1">
    <source>
        <dbReference type="ARBA" id="ARBA00003314"/>
    </source>
</evidence>
<evidence type="ECO:0000256" key="12">
    <source>
        <dbReference type="ARBA" id="ARBA00022917"/>
    </source>
</evidence>
<protein>
    <recommendedName>
        <fullName evidence="5">Methionine--tRNA ligase</fullName>
        <ecNumber evidence="4">6.1.1.10</ecNumber>
    </recommendedName>
    <alternativeName>
        <fullName evidence="14">Methionyl-tRNA synthetase</fullName>
    </alternativeName>
</protein>
<keyword evidence="11" id="KW-0694">RNA-binding</keyword>